<dbReference type="RefSeq" id="WP_014559723.1">
    <property type="nucleotide sequence ID" value="NC_017464.1"/>
</dbReference>
<dbReference type="Pfam" id="PF12679">
    <property type="entry name" value="ABC2_membrane_2"/>
    <property type="match status" value="1"/>
</dbReference>
<organism evidence="2 3">
    <name type="scientific">Ignavibacterium album (strain DSM 19864 / JCM 16511 / NBRC 101810 / Mat9-16)</name>
    <dbReference type="NCBI Taxonomy" id="945713"/>
    <lineage>
        <taxon>Bacteria</taxon>
        <taxon>Pseudomonadati</taxon>
        <taxon>Ignavibacteriota</taxon>
        <taxon>Ignavibacteria</taxon>
        <taxon>Ignavibacteriales</taxon>
        <taxon>Ignavibacteriaceae</taxon>
        <taxon>Ignavibacterium</taxon>
    </lineage>
</organism>
<evidence type="ECO:0000313" key="2">
    <source>
        <dbReference type="EMBL" id="AFH48567.1"/>
    </source>
</evidence>
<reference evidence="2 3" key="1">
    <citation type="journal article" date="2012" name="Front. Microbiol.">
        <title>Complete genome of Ignavibacterium album, a metabolically versatile, flagellated, facultative anaerobe from the phylum Chlorobi.</title>
        <authorList>
            <person name="Liu Z."/>
            <person name="Frigaard N.-U."/>
            <person name="Vogl K."/>
            <person name="Iino T."/>
            <person name="Ohkuma M."/>
            <person name="Overmann J."/>
            <person name="Bryant D.A."/>
        </authorList>
    </citation>
    <scope>NUCLEOTIDE SEQUENCE [LARGE SCALE GENOMIC DNA]</scope>
    <source>
        <strain evidence="3">DSM 19864 / JCM 16511 / NBRC 101810 / Mat9-16</strain>
    </source>
</reference>
<feature type="transmembrane region" description="Helical" evidence="1">
    <location>
        <begin position="127"/>
        <end position="151"/>
    </location>
</feature>
<proteinExistence type="predicted"/>
<protein>
    <submittedName>
        <fullName evidence="2">Nitrous oxide metabolic protein NosY</fullName>
    </submittedName>
</protein>
<feature type="transmembrane region" description="Helical" evidence="1">
    <location>
        <begin position="232"/>
        <end position="252"/>
    </location>
</feature>
<feature type="transmembrane region" description="Helical" evidence="1">
    <location>
        <begin position="203"/>
        <end position="225"/>
    </location>
</feature>
<dbReference type="AlphaFoldDB" id="I0AHW0"/>
<keyword evidence="1" id="KW-0812">Transmembrane</keyword>
<feature type="transmembrane region" description="Helical" evidence="1">
    <location>
        <begin position="163"/>
        <end position="183"/>
    </location>
</feature>
<evidence type="ECO:0000256" key="1">
    <source>
        <dbReference type="SAM" id="Phobius"/>
    </source>
</evidence>
<dbReference type="OrthoDB" id="1068411at2"/>
<dbReference type="eggNOG" id="COG1277">
    <property type="taxonomic scope" value="Bacteria"/>
</dbReference>
<dbReference type="STRING" id="945713.IALB_0855"/>
<dbReference type="HOGENOM" id="CLU_071765_2_0_10"/>
<evidence type="ECO:0000313" key="3">
    <source>
        <dbReference type="Proteomes" id="UP000007394"/>
    </source>
</evidence>
<gene>
    <name evidence="2" type="primary">nosY</name>
    <name evidence="2" type="ordered locus">IALB_0855</name>
</gene>
<feature type="transmembrane region" description="Helical" evidence="1">
    <location>
        <begin position="50"/>
        <end position="70"/>
    </location>
</feature>
<dbReference type="Proteomes" id="UP000007394">
    <property type="component" value="Chromosome"/>
</dbReference>
<feature type="transmembrane region" description="Helical" evidence="1">
    <location>
        <begin position="90"/>
        <end position="115"/>
    </location>
</feature>
<keyword evidence="1" id="KW-1133">Transmembrane helix</keyword>
<dbReference type="GO" id="GO:0005886">
    <property type="term" value="C:plasma membrane"/>
    <property type="evidence" value="ECO:0007669"/>
    <property type="project" value="UniProtKB-SubCell"/>
</dbReference>
<name>I0AHW0_IGNAJ</name>
<feature type="transmembrane region" description="Helical" evidence="1">
    <location>
        <begin position="20"/>
        <end position="38"/>
    </location>
</feature>
<sequence>MQLIFKILKFEFSNVLRSKWVIFFFLFFFLTSYALFSFENNTPKALLSLFNLTVYLVPLISLIFGTMYFYNSREYIEMILCQPIPRNALFIGLFLGTSLPLIISLIVGILLPFFLFGNFSEGLNLTLLLILISLLLTLLSIAISFLISTIITDKVKGLSISIFFWLITAIVFDGIMLLIIYLFQDYPIEKFILVLTLLNPLDLSRTLFILNFDISALLGLTGALFKKFYGSNLGIIISFISLIIWIGIPFIIGLRSFNRKDF</sequence>
<dbReference type="EMBL" id="CP003418">
    <property type="protein sequence ID" value="AFH48567.1"/>
    <property type="molecule type" value="Genomic_DNA"/>
</dbReference>
<accession>I0AHW0</accession>
<keyword evidence="3" id="KW-1185">Reference proteome</keyword>
<dbReference type="KEGG" id="ial:IALB_0855"/>
<keyword evidence="1" id="KW-0472">Membrane</keyword>
<dbReference type="GO" id="GO:0140359">
    <property type="term" value="F:ABC-type transporter activity"/>
    <property type="evidence" value="ECO:0007669"/>
    <property type="project" value="InterPro"/>
</dbReference>